<dbReference type="CDD" id="cd00070">
    <property type="entry name" value="GLECT"/>
    <property type="match status" value="2"/>
</dbReference>
<dbReference type="SMART" id="SM00276">
    <property type="entry name" value="GLECT"/>
    <property type="match status" value="2"/>
</dbReference>
<dbReference type="InterPro" id="IPR013320">
    <property type="entry name" value="ConA-like_dom_sf"/>
</dbReference>
<dbReference type="AlphaFoldDB" id="A0A6M2DHK6"/>
<feature type="domain" description="Galectin" evidence="3">
    <location>
        <begin position="10"/>
        <end position="146"/>
    </location>
</feature>
<dbReference type="Pfam" id="PF00337">
    <property type="entry name" value="Gal-bind_lectin"/>
    <property type="match status" value="2"/>
</dbReference>
<name>A0A6M2DHK6_XENCH</name>
<dbReference type="Gene3D" id="2.60.120.200">
    <property type="match status" value="2"/>
</dbReference>
<sequence length="334" mass="37835">MEDVSQIPQFVSKFYSPLKTGSVIEVRGFLPEDSERFAINLCSGEAGEDIAFHFNPRLSQNYVARNSRRTGEWGPEETASALPFDLKRGDEFVITIFVSKDDYLVSINGHHFCGFAFRVPLKTTKLVRVTGDARDIRVQQRSSDYYPEVLPDFLTISSKCKNADQPETSHREKLPVPYMAKVPDDFLTGKCLHIRGRVKILPHSFFVNLQSTAYIHPHPQILLHINPRFGEVGGVHTMVRNSWLNGSWGVEERTPIKNFCPGKDFEMGIKADLGHYTIMINGLIVAEYQARASFSLVKYLYIQGDVELYSVCFSDSIIPYSNTSMSYINDDEGD</sequence>
<dbReference type="InterPro" id="IPR044156">
    <property type="entry name" value="Galectin-like"/>
</dbReference>
<dbReference type="SMART" id="SM00908">
    <property type="entry name" value="Gal-bind_lectin"/>
    <property type="match status" value="2"/>
</dbReference>
<organism evidence="4">
    <name type="scientific">Xenopsylla cheopis</name>
    <name type="common">Oriental rat flea</name>
    <name type="synonym">Pulex cheopis</name>
    <dbReference type="NCBI Taxonomy" id="163159"/>
    <lineage>
        <taxon>Eukaryota</taxon>
        <taxon>Metazoa</taxon>
        <taxon>Ecdysozoa</taxon>
        <taxon>Arthropoda</taxon>
        <taxon>Hexapoda</taxon>
        <taxon>Insecta</taxon>
        <taxon>Pterygota</taxon>
        <taxon>Neoptera</taxon>
        <taxon>Endopterygota</taxon>
        <taxon>Siphonaptera</taxon>
        <taxon>Pulicidae</taxon>
        <taxon>Xenopsyllinae</taxon>
        <taxon>Xenopsylla</taxon>
    </lineage>
</organism>
<reference evidence="4" key="1">
    <citation type="submission" date="2020-03" db="EMBL/GenBank/DDBJ databases">
        <title>Transcriptomic Profiling of the Digestive Tract of the Rat Flea, Xenopsylla cheopis, Following Blood Feeding and Infection with Yersinia pestis.</title>
        <authorList>
            <person name="Bland D.M."/>
            <person name="Martens C.A."/>
            <person name="Virtaneva K."/>
            <person name="Kanakabandi K."/>
            <person name="Long D."/>
            <person name="Rosenke R."/>
            <person name="Saturday G.A."/>
            <person name="Hoyt F.H."/>
            <person name="Bruno D.P."/>
            <person name="Ribeiro J.M.C."/>
            <person name="Hinnebusch J."/>
        </authorList>
    </citation>
    <scope>NUCLEOTIDE SEQUENCE</scope>
</reference>
<dbReference type="PANTHER" id="PTHR11346:SF185">
    <property type="entry name" value="GALECTIN"/>
    <property type="match status" value="1"/>
</dbReference>
<dbReference type="GO" id="GO:0016936">
    <property type="term" value="F:galactoside binding"/>
    <property type="evidence" value="ECO:0007669"/>
    <property type="project" value="TreeGrafter"/>
</dbReference>
<feature type="domain" description="Galectin" evidence="3">
    <location>
        <begin position="178"/>
        <end position="314"/>
    </location>
</feature>
<evidence type="ECO:0000256" key="2">
    <source>
        <dbReference type="RuleBase" id="RU102079"/>
    </source>
</evidence>
<dbReference type="PANTHER" id="PTHR11346">
    <property type="entry name" value="GALECTIN"/>
    <property type="match status" value="1"/>
</dbReference>
<dbReference type="EMBL" id="GIIL01002033">
    <property type="protein sequence ID" value="NOV45759.1"/>
    <property type="molecule type" value="Transcribed_RNA"/>
</dbReference>
<evidence type="ECO:0000313" key="4">
    <source>
        <dbReference type="EMBL" id="NOV45759.1"/>
    </source>
</evidence>
<dbReference type="SUPFAM" id="SSF49899">
    <property type="entry name" value="Concanavalin A-like lectins/glucanases"/>
    <property type="match status" value="2"/>
</dbReference>
<keyword evidence="1 2" id="KW-0430">Lectin</keyword>
<evidence type="ECO:0000259" key="3">
    <source>
        <dbReference type="PROSITE" id="PS51304"/>
    </source>
</evidence>
<dbReference type="InterPro" id="IPR001079">
    <property type="entry name" value="Galectin_CRD"/>
</dbReference>
<dbReference type="GO" id="GO:0030246">
    <property type="term" value="F:carbohydrate binding"/>
    <property type="evidence" value="ECO:0007669"/>
    <property type="project" value="UniProtKB-UniRule"/>
</dbReference>
<accession>A0A6M2DHK6</accession>
<dbReference type="PROSITE" id="PS51304">
    <property type="entry name" value="GALECTIN"/>
    <property type="match status" value="2"/>
</dbReference>
<proteinExistence type="predicted"/>
<evidence type="ECO:0000256" key="1">
    <source>
        <dbReference type="ARBA" id="ARBA00022734"/>
    </source>
</evidence>
<protein>
    <recommendedName>
        <fullName evidence="2">Galectin</fullName>
    </recommendedName>
</protein>